<reference evidence="7" key="1">
    <citation type="journal article" date="2016" name="Nature">
        <title>The genome of the seagrass Zostera marina reveals angiosperm adaptation to the sea.</title>
        <authorList>
            <person name="Olsen J.L."/>
            <person name="Rouze P."/>
            <person name="Verhelst B."/>
            <person name="Lin Y.-C."/>
            <person name="Bayer T."/>
            <person name="Collen J."/>
            <person name="Dattolo E."/>
            <person name="De Paoli E."/>
            <person name="Dittami S."/>
            <person name="Maumus F."/>
            <person name="Michel G."/>
            <person name="Kersting A."/>
            <person name="Lauritano C."/>
            <person name="Lohaus R."/>
            <person name="Toepel M."/>
            <person name="Tonon T."/>
            <person name="Vanneste K."/>
            <person name="Amirebrahimi M."/>
            <person name="Brakel J."/>
            <person name="Bostroem C."/>
            <person name="Chovatia M."/>
            <person name="Grimwood J."/>
            <person name="Jenkins J.W."/>
            <person name="Jueterbock A."/>
            <person name="Mraz A."/>
            <person name="Stam W.T."/>
            <person name="Tice H."/>
            <person name="Bornberg-Bauer E."/>
            <person name="Green P.J."/>
            <person name="Pearson G.A."/>
            <person name="Procaccini G."/>
            <person name="Duarte C.M."/>
            <person name="Schmutz J."/>
            <person name="Reusch T.B.H."/>
            <person name="Van de Peer Y."/>
        </authorList>
    </citation>
    <scope>NUCLEOTIDE SEQUENCE [LARGE SCALE GENOMIC DNA]</scope>
    <source>
        <strain evidence="7">cv. Finnish</strain>
    </source>
</reference>
<evidence type="ECO:0000313" key="6">
    <source>
        <dbReference type="EMBL" id="KMZ70142.1"/>
    </source>
</evidence>
<feature type="compositionally biased region" description="Gly residues" evidence="3">
    <location>
        <begin position="396"/>
        <end position="418"/>
    </location>
</feature>
<dbReference type="InterPro" id="IPR018222">
    <property type="entry name" value="Nuclear_transport_factor_2_euk"/>
</dbReference>
<dbReference type="SUPFAM" id="SSF54928">
    <property type="entry name" value="RNA-binding domain, RBD"/>
    <property type="match status" value="1"/>
</dbReference>
<organism evidence="6 7">
    <name type="scientific">Zostera marina</name>
    <name type="common">Eelgrass</name>
    <dbReference type="NCBI Taxonomy" id="29655"/>
    <lineage>
        <taxon>Eukaryota</taxon>
        <taxon>Viridiplantae</taxon>
        <taxon>Streptophyta</taxon>
        <taxon>Embryophyta</taxon>
        <taxon>Tracheophyta</taxon>
        <taxon>Spermatophyta</taxon>
        <taxon>Magnoliopsida</taxon>
        <taxon>Liliopsida</taxon>
        <taxon>Zosteraceae</taxon>
        <taxon>Zostera</taxon>
    </lineage>
</organism>
<keyword evidence="1 2" id="KW-0694">RNA-binding</keyword>
<dbReference type="InterPro" id="IPR032710">
    <property type="entry name" value="NTF2-like_dom_sf"/>
</dbReference>
<accession>A0A0K9PPK9</accession>
<dbReference type="AlphaFoldDB" id="A0A0K9PPK9"/>
<dbReference type="OMA" id="DPEPNHV"/>
<dbReference type="FunFam" id="3.10.450.50:FF:000003">
    <property type="entry name" value="Nuclear transport factor 2 family protein"/>
    <property type="match status" value="1"/>
</dbReference>
<feature type="domain" description="NTF2" evidence="5">
    <location>
        <begin position="13"/>
        <end position="130"/>
    </location>
</feature>
<evidence type="ECO:0000256" key="1">
    <source>
        <dbReference type="ARBA" id="ARBA00022884"/>
    </source>
</evidence>
<evidence type="ECO:0000259" key="4">
    <source>
        <dbReference type="PROSITE" id="PS50102"/>
    </source>
</evidence>
<feature type="domain" description="RRM" evidence="4">
    <location>
        <begin position="293"/>
        <end position="370"/>
    </location>
</feature>
<proteinExistence type="predicted"/>
<dbReference type="PANTHER" id="PTHR10693:SF75">
    <property type="entry name" value="NUCLEAR TRANSPORT FACTOR 2"/>
    <property type="match status" value="1"/>
</dbReference>
<feature type="region of interest" description="Disordered" evidence="3">
    <location>
        <begin position="368"/>
        <end position="461"/>
    </location>
</feature>
<name>A0A0K9PPK9_ZOSMR</name>
<dbReference type="InterPro" id="IPR002075">
    <property type="entry name" value="NTF2_dom"/>
</dbReference>
<protein>
    <submittedName>
        <fullName evidence="6">Nuclear transport factor 2 family protein</fullName>
    </submittedName>
</protein>
<dbReference type="PROSITE" id="PS50177">
    <property type="entry name" value="NTF2_DOMAIN"/>
    <property type="match status" value="1"/>
</dbReference>
<comment type="caution">
    <text evidence="6">The sequence shown here is derived from an EMBL/GenBank/DDBJ whole genome shotgun (WGS) entry which is preliminary data.</text>
</comment>
<dbReference type="GO" id="GO:0005829">
    <property type="term" value="C:cytosol"/>
    <property type="evidence" value="ECO:0000318"/>
    <property type="project" value="GO_Central"/>
</dbReference>
<dbReference type="InterPro" id="IPR035979">
    <property type="entry name" value="RBD_domain_sf"/>
</dbReference>
<dbReference type="CDD" id="cd00780">
    <property type="entry name" value="NTF2"/>
    <property type="match status" value="1"/>
</dbReference>
<evidence type="ECO:0000313" key="7">
    <source>
        <dbReference type="Proteomes" id="UP000036987"/>
    </source>
</evidence>
<dbReference type="CDD" id="cd00590">
    <property type="entry name" value="RRM_SF"/>
    <property type="match status" value="1"/>
</dbReference>
<keyword evidence="7" id="KW-1185">Reference proteome</keyword>
<dbReference type="InterPro" id="IPR012677">
    <property type="entry name" value="Nucleotide-bd_a/b_plait_sf"/>
</dbReference>
<dbReference type="PROSITE" id="PS50102">
    <property type="entry name" value="RRM"/>
    <property type="match status" value="1"/>
</dbReference>
<dbReference type="OrthoDB" id="339151at2759"/>
<dbReference type="InterPro" id="IPR000504">
    <property type="entry name" value="RRM_dom"/>
</dbReference>
<sequence length="461" mass="49136">MASTTSPPSAQVVGNMFVEQYYSILHHKPEEVFKFYKDSSIMSRPGADDAMISVTTMQSIDETVKSLDFGSFKVVIATVDAQYSHKDGVIVLVTGSLSGKEATTQKFTQTFFLAPQENSGFFVRNDIFRYVSDGDVQEVINVPTDPVTETSIDVPVEDISDASAVDTKPESDLSSLLPEENPKANDEAPLENDGLVVDDVNTSVNAAAPDVEVITSESIQEDAPKKSYASILKVAKGNIVSSPVPAPAVKPRTVRVVEKPSPAAASPVPPAEIPVANGNNAPEHVTSEDVEGYSIYIRNLPHNATPSQLEAEFKKFGSIKPGGVQVRNHKQYGYCFGFVEFELITSMHAALESSPINIAGRQAVVEEKRTTTRVGTGSNGSTVPSGRGRFPMVRGGFRGDGGFRGGRGGYGGQGGGNYGRNEFRNRGDFPNRGGARGGGRSNDGGYQRSGRPNMMAAGVSA</sequence>
<dbReference type="EMBL" id="LFYR01000729">
    <property type="protein sequence ID" value="KMZ70142.1"/>
    <property type="molecule type" value="Genomic_DNA"/>
</dbReference>
<dbReference type="SUPFAM" id="SSF54427">
    <property type="entry name" value="NTF2-like"/>
    <property type="match status" value="1"/>
</dbReference>
<feature type="region of interest" description="Disordered" evidence="3">
    <location>
        <begin position="156"/>
        <end position="190"/>
    </location>
</feature>
<dbReference type="Pfam" id="PF00076">
    <property type="entry name" value="RRM_1"/>
    <property type="match status" value="1"/>
</dbReference>
<evidence type="ECO:0000256" key="3">
    <source>
        <dbReference type="SAM" id="MobiDB-lite"/>
    </source>
</evidence>
<dbReference type="Proteomes" id="UP000036987">
    <property type="component" value="Unassembled WGS sequence"/>
</dbReference>
<feature type="compositionally biased region" description="Polar residues" evidence="3">
    <location>
        <begin position="372"/>
        <end position="384"/>
    </location>
</feature>
<dbReference type="Gene3D" id="3.10.450.50">
    <property type="match status" value="1"/>
</dbReference>
<dbReference type="STRING" id="29655.A0A0K9PPK9"/>
<dbReference type="GO" id="GO:0003729">
    <property type="term" value="F:mRNA binding"/>
    <property type="evidence" value="ECO:0000318"/>
    <property type="project" value="GO_Central"/>
</dbReference>
<evidence type="ECO:0000256" key="2">
    <source>
        <dbReference type="PROSITE-ProRule" id="PRU00176"/>
    </source>
</evidence>
<dbReference type="SMART" id="SM00360">
    <property type="entry name" value="RRM"/>
    <property type="match status" value="1"/>
</dbReference>
<dbReference type="Gene3D" id="3.30.70.330">
    <property type="match status" value="1"/>
</dbReference>
<feature type="region of interest" description="Disordered" evidence="3">
    <location>
        <begin position="260"/>
        <end position="282"/>
    </location>
</feature>
<dbReference type="Pfam" id="PF02136">
    <property type="entry name" value="NTF2"/>
    <property type="match status" value="1"/>
</dbReference>
<dbReference type="InterPro" id="IPR039539">
    <property type="entry name" value="Ras_GTPase_bind_prot"/>
</dbReference>
<gene>
    <name evidence="6" type="ORF">ZOSMA_1G01150</name>
</gene>
<evidence type="ECO:0000259" key="5">
    <source>
        <dbReference type="PROSITE" id="PS50177"/>
    </source>
</evidence>
<dbReference type="PANTHER" id="PTHR10693">
    <property type="entry name" value="RAS GTPASE-ACTIVATING PROTEIN-BINDING PROTEIN"/>
    <property type="match status" value="1"/>
</dbReference>